<gene>
    <name evidence="14" type="ORF">CALCODRAFT_495750</name>
</gene>
<protein>
    <recommendedName>
        <fullName evidence="9">tRNA (guanine(10)-N(2))-methyltransferase</fullName>
        <ecNumber evidence="9">2.1.1.214</ecNumber>
    </recommendedName>
</protein>
<keyword evidence="7 10" id="KW-0819">tRNA processing</keyword>
<feature type="domain" description="tRNA (guanine(10)-N(2))-methyltransferase TRMT11 N-terminal" evidence="13">
    <location>
        <begin position="4"/>
        <end position="178"/>
    </location>
</feature>
<dbReference type="CDD" id="cd02440">
    <property type="entry name" value="AdoMet_MTases"/>
    <property type="match status" value="1"/>
</dbReference>
<dbReference type="Gene3D" id="3.40.50.150">
    <property type="entry name" value="Vaccinia Virus protein VP39"/>
    <property type="match status" value="1"/>
</dbReference>
<evidence type="ECO:0000313" key="15">
    <source>
        <dbReference type="Proteomes" id="UP000076842"/>
    </source>
</evidence>
<dbReference type="PROSITE" id="PS00092">
    <property type="entry name" value="N6_MTASE"/>
    <property type="match status" value="1"/>
</dbReference>
<evidence type="ECO:0000256" key="3">
    <source>
        <dbReference type="ARBA" id="ARBA00022555"/>
    </source>
</evidence>
<dbReference type="AlphaFoldDB" id="A0A165G857"/>
<sequence length="461" mass="52484">MAPYLLRFAQCHSEFRLPELNSVAKLYGFRITLPEPEEDRDPTRAFMIVDLDSEEHARLLARRCILIKTVSELWASATSYDELHACMKANPERWAAYNLTKHKYIVGATGHTMPDARILETIESFDYMDLKGEINLKKPDEVFVCMEEYAEKPPGVMLKAFDDENFIRVYFGRQLEHGTARSLIVEFDIKKRKYFGNTTMDAEISLLMANQALAEPGTFIYDPFAGTGSMLYTSAYFGAQVFGSDIDGRQLRGKDKVPGILRSAAQYGVMNRITDCIVFDVTCNPWRCGELFDAIITDPPYGVRAGAKRLGRKEGLPMREEAKMMEDGTPSHESPDYRPPKRPYELAELVLDLVIMSRYMLRPGGRLVFFLPTITDDYQEVDVPQIEGMEVIANSLQTFGHGVWGRRLITMEKTTSEKFPMPTFGRHVSDEPMPDGQHTPGHQGFREKYFAGFRRNGTPQE</sequence>
<dbReference type="PANTHER" id="PTHR13370:SF3">
    <property type="entry name" value="TRNA (GUANINE(10)-N2)-METHYLTRANSFERASE HOMOLOG"/>
    <property type="match status" value="1"/>
</dbReference>
<dbReference type="InterPro" id="IPR000241">
    <property type="entry name" value="RlmKL-like_Mtase"/>
</dbReference>
<dbReference type="GO" id="GO:0043527">
    <property type="term" value="C:tRNA methyltransferase complex"/>
    <property type="evidence" value="ECO:0007669"/>
    <property type="project" value="UniProtKB-ARBA"/>
</dbReference>
<dbReference type="InterPro" id="IPR059073">
    <property type="entry name" value="TRMT11_N"/>
</dbReference>
<dbReference type="InParanoid" id="A0A165G857"/>
<dbReference type="Pfam" id="PF01170">
    <property type="entry name" value="UPF0020"/>
    <property type="match status" value="1"/>
</dbReference>
<dbReference type="SUPFAM" id="SSF53335">
    <property type="entry name" value="S-adenosyl-L-methionine-dependent methyltransferases"/>
    <property type="match status" value="1"/>
</dbReference>
<dbReference type="GO" id="GO:0000049">
    <property type="term" value="F:tRNA binding"/>
    <property type="evidence" value="ECO:0007669"/>
    <property type="project" value="UniProtKB-UniRule"/>
</dbReference>
<evidence type="ECO:0000256" key="4">
    <source>
        <dbReference type="ARBA" id="ARBA00022603"/>
    </source>
</evidence>
<dbReference type="STRING" id="1353952.A0A165G857"/>
<dbReference type="GO" id="GO:0032259">
    <property type="term" value="P:methylation"/>
    <property type="evidence" value="ECO:0007669"/>
    <property type="project" value="UniProtKB-UniRule"/>
</dbReference>
<dbReference type="Pfam" id="PF25904">
    <property type="entry name" value="Tmrp11_N"/>
    <property type="match status" value="1"/>
</dbReference>
<dbReference type="FunCoup" id="A0A165G857">
    <property type="interactions" value="657"/>
</dbReference>
<evidence type="ECO:0000256" key="1">
    <source>
        <dbReference type="ARBA" id="ARBA00004496"/>
    </source>
</evidence>
<evidence type="ECO:0000256" key="8">
    <source>
        <dbReference type="ARBA" id="ARBA00022884"/>
    </source>
</evidence>
<dbReference type="PANTHER" id="PTHR13370">
    <property type="entry name" value="RNA METHYLASE-RELATED"/>
    <property type="match status" value="1"/>
</dbReference>
<feature type="domain" description="Ribosomal RNA large subunit methyltransferase K/L-like methyltransferase" evidence="12">
    <location>
        <begin position="191"/>
        <end position="309"/>
    </location>
</feature>
<keyword evidence="15" id="KW-1185">Reference proteome</keyword>
<feature type="region of interest" description="Disordered" evidence="11">
    <location>
        <begin position="419"/>
        <end position="444"/>
    </location>
</feature>
<keyword evidence="5 10" id="KW-0808">Transferase</keyword>
<comment type="subcellular location">
    <subcellularLocation>
        <location evidence="1">Cytoplasm</location>
    </subcellularLocation>
</comment>
<evidence type="ECO:0000256" key="11">
    <source>
        <dbReference type="SAM" id="MobiDB-lite"/>
    </source>
</evidence>
<organism evidence="14 15">
    <name type="scientific">Calocera cornea HHB12733</name>
    <dbReference type="NCBI Taxonomy" id="1353952"/>
    <lineage>
        <taxon>Eukaryota</taxon>
        <taxon>Fungi</taxon>
        <taxon>Dikarya</taxon>
        <taxon>Basidiomycota</taxon>
        <taxon>Agaricomycotina</taxon>
        <taxon>Dacrymycetes</taxon>
        <taxon>Dacrymycetales</taxon>
        <taxon>Dacrymycetaceae</taxon>
        <taxon>Calocera</taxon>
    </lineage>
</organism>
<evidence type="ECO:0000256" key="5">
    <source>
        <dbReference type="ARBA" id="ARBA00022679"/>
    </source>
</evidence>
<dbReference type="PIRSF" id="PIRSF017259">
    <property type="entry name" value="tRNA_mtfrase_TRM11"/>
    <property type="match status" value="1"/>
</dbReference>
<comment type="similarity">
    <text evidence="10">Belongs to the class I-like SAM-binding methyltransferase superfamily. TRM11 methyltransferase family.</text>
</comment>
<dbReference type="GO" id="GO:0160102">
    <property type="term" value="F:tRNA (guanine(10)-N2)-methyltransferase activity"/>
    <property type="evidence" value="ECO:0007669"/>
    <property type="project" value="UniProtKB-EC"/>
</dbReference>
<dbReference type="InterPro" id="IPR029063">
    <property type="entry name" value="SAM-dependent_MTases_sf"/>
</dbReference>
<dbReference type="PRINTS" id="PR00507">
    <property type="entry name" value="N12N6MTFRASE"/>
</dbReference>
<evidence type="ECO:0000256" key="7">
    <source>
        <dbReference type="ARBA" id="ARBA00022694"/>
    </source>
</evidence>
<dbReference type="InterPro" id="IPR016691">
    <property type="entry name" value="TRMT11"/>
</dbReference>
<keyword evidence="8 10" id="KW-0694">RNA-binding</keyword>
<evidence type="ECO:0000256" key="6">
    <source>
        <dbReference type="ARBA" id="ARBA00022691"/>
    </source>
</evidence>
<name>A0A165G857_9BASI</name>
<dbReference type="GO" id="GO:0008033">
    <property type="term" value="P:tRNA processing"/>
    <property type="evidence" value="ECO:0007669"/>
    <property type="project" value="UniProtKB-UniRule"/>
</dbReference>
<dbReference type="GO" id="GO:0005737">
    <property type="term" value="C:cytoplasm"/>
    <property type="evidence" value="ECO:0007669"/>
    <property type="project" value="UniProtKB-SubCell"/>
</dbReference>
<dbReference type="EMBL" id="KV423959">
    <property type="protein sequence ID" value="KZT57717.1"/>
    <property type="molecule type" value="Genomic_DNA"/>
</dbReference>
<evidence type="ECO:0000313" key="14">
    <source>
        <dbReference type="EMBL" id="KZT57717.1"/>
    </source>
</evidence>
<dbReference type="Proteomes" id="UP000076842">
    <property type="component" value="Unassembled WGS sequence"/>
</dbReference>
<dbReference type="OrthoDB" id="296065at2759"/>
<evidence type="ECO:0000259" key="12">
    <source>
        <dbReference type="Pfam" id="PF01170"/>
    </source>
</evidence>
<dbReference type="EC" id="2.1.1.214" evidence="9"/>
<keyword evidence="2" id="KW-0963">Cytoplasm</keyword>
<keyword evidence="3 10" id="KW-0820">tRNA-binding</keyword>
<feature type="region of interest" description="Disordered" evidence="11">
    <location>
        <begin position="316"/>
        <end position="340"/>
    </location>
</feature>
<proteinExistence type="inferred from homology"/>
<evidence type="ECO:0000256" key="9">
    <source>
        <dbReference type="ARBA" id="ARBA00066937"/>
    </source>
</evidence>
<evidence type="ECO:0000256" key="2">
    <source>
        <dbReference type="ARBA" id="ARBA00022490"/>
    </source>
</evidence>
<evidence type="ECO:0000259" key="13">
    <source>
        <dbReference type="Pfam" id="PF25904"/>
    </source>
</evidence>
<keyword evidence="6 10" id="KW-0949">S-adenosyl-L-methionine</keyword>
<dbReference type="PROSITE" id="PS51627">
    <property type="entry name" value="SAM_MT_TRM11"/>
    <property type="match status" value="1"/>
</dbReference>
<dbReference type="InterPro" id="IPR002052">
    <property type="entry name" value="DNA_methylase_N6_adenine_CS"/>
</dbReference>
<accession>A0A165G857</accession>
<keyword evidence="4 10" id="KW-0489">Methyltransferase</keyword>
<evidence type="ECO:0000256" key="10">
    <source>
        <dbReference type="PROSITE-ProRule" id="PRU00959"/>
    </source>
</evidence>
<reference evidence="14 15" key="1">
    <citation type="journal article" date="2016" name="Mol. Biol. Evol.">
        <title>Comparative Genomics of Early-Diverging Mushroom-Forming Fungi Provides Insights into the Origins of Lignocellulose Decay Capabilities.</title>
        <authorList>
            <person name="Nagy L.G."/>
            <person name="Riley R."/>
            <person name="Tritt A."/>
            <person name="Adam C."/>
            <person name="Daum C."/>
            <person name="Floudas D."/>
            <person name="Sun H."/>
            <person name="Yadav J.S."/>
            <person name="Pangilinan J."/>
            <person name="Larsson K.H."/>
            <person name="Matsuura K."/>
            <person name="Barry K."/>
            <person name="Labutti K."/>
            <person name="Kuo R."/>
            <person name="Ohm R.A."/>
            <person name="Bhattacharya S.S."/>
            <person name="Shirouzu T."/>
            <person name="Yoshinaga Y."/>
            <person name="Martin F.M."/>
            <person name="Grigoriev I.V."/>
            <person name="Hibbett D.S."/>
        </authorList>
    </citation>
    <scope>NUCLEOTIDE SEQUENCE [LARGE SCALE GENOMIC DNA]</scope>
    <source>
        <strain evidence="14 15">HHB12733</strain>
    </source>
</reference>